<accession>A0ABT4LN72</accession>
<gene>
    <name evidence="2" type="ORF">O4H49_17535</name>
</gene>
<dbReference type="RefSeq" id="WP_269424742.1">
    <property type="nucleotide sequence ID" value="NZ_JAPWGY010000009.1"/>
</dbReference>
<keyword evidence="3" id="KW-1185">Reference proteome</keyword>
<comment type="caution">
    <text evidence="2">The sequence shown here is derived from an EMBL/GenBank/DDBJ whole genome shotgun (WGS) entry which is preliminary data.</text>
</comment>
<name>A0ABT4LN72_9PROT</name>
<keyword evidence="1" id="KW-0812">Transmembrane</keyword>
<proteinExistence type="predicted"/>
<sequence length="41" mass="4773">MREDTTMLDYFLSSLVAFGSFGFFLFVLSYGWFTAFQVMAQ</sequence>
<keyword evidence="1" id="KW-1133">Transmembrane helix</keyword>
<feature type="transmembrane region" description="Helical" evidence="1">
    <location>
        <begin position="12"/>
        <end position="33"/>
    </location>
</feature>
<reference evidence="2" key="1">
    <citation type="submission" date="2022-12" db="EMBL/GenBank/DDBJ databases">
        <title>Bacterial isolates from different developmental stages of Nematostella vectensis.</title>
        <authorList>
            <person name="Fraune S."/>
        </authorList>
    </citation>
    <scope>NUCLEOTIDE SEQUENCE</scope>
    <source>
        <strain evidence="2">G21630-S1</strain>
    </source>
</reference>
<dbReference type="Proteomes" id="UP001069802">
    <property type="component" value="Unassembled WGS sequence"/>
</dbReference>
<evidence type="ECO:0000256" key="1">
    <source>
        <dbReference type="SAM" id="Phobius"/>
    </source>
</evidence>
<evidence type="ECO:0000313" key="2">
    <source>
        <dbReference type="EMBL" id="MCZ4282595.1"/>
    </source>
</evidence>
<keyword evidence="1" id="KW-0472">Membrane</keyword>
<dbReference type="EMBL" id="JAPWGY010000009">
    <property type="protein sequence ID" value="MCZ4282595.1"/>
    <property type="molecule type" value="Genomic_DNA"/>
</dbReference>
<protein>
    <submittedName>
        <fullName evidence="2">Uncharacterized protein</fullName>
    </submittedName>
</protein>
<evidence type="ECO:0000313" key="3">
    <source>
        <dbReference type="Proteomes" id="UP001069802"/>
    </source>
</evidence>
<organism evidence="2 3">
    <name type="scientific">Kiloniella laminariae</name>
    <dbReference type="NCBI Taxonomy" id="454162"/>
    <lineage>
        <taxon>Bacteria</taxon>
        <taxon>Pseudomonadati</taxon>
        <taxon>Pseudomonadota</taxon>
        <taxon>Alphaproteobacteria</taxon>
        <taxon>Rhodospirillales</taxon>
        <taxon>Kiloniellaceae</taxon>
        <taxon>Kiloniella</taxon>
    </lineage>
</organism>